<dbReference type="InterPro" id="IPR046156">
    <property type="entry name" value="DUF6158"/>
</dbReference>
<comment type="caution">
    <text evidence="2">The sequence shown here is derived from an EMBL/GenBank/DDBJ whole genome shotgun (WGS) entry which is preliminary data.</text>
</comment>
<evidence type="ECO:0000313" key="3">
    <source>
        <dbReference type="Proteomes" id="UP000542210"/>
    </source>
</evidence>
<dbReference type="Proteomes" id="UP000542210">
    <property type="component" value="Unassembled WGS sequence"/>
</dbReference>
<reference evidence="2 3" key="1">
    <citation type="submission" date="2020-08" db="EMBL/GenBank/DDBJ databases">
        <title>Sequencing the genomes of 1000 actinobacteria strains.</title>
        <authorList>
            <person name="Klenk H.-P."/>
        </authorList>
    </citation>
    <scope>NUCLEOTIDE SEQUENCE [LARGE SCALE GENOMIC DNA]</scope>
    <source>
        <strain evidence="2 3">DSM 45784</strain>
    </source>
</reference>
<gene>
    <name evidence="2" type="ORF">BJ982_007255</name>
</gene>
<evidence type="ECO:0000256" key="1">
    <source>
        <dbReference type="SAM" id="MobiDB-lite"/>
    </source>
</evidence>
<name>A0A7W7DH99_9ACTN</name>
<protein>
    <submittedName>
        <fullName evidence="2">Uncharacterized protein</fullName>
    </submittedName>
</protein>
<keyword evidence="3" id="KW-1185">Reference proteome</keyword>
<sequence length="113" mass="12527">MNRVNPRNLSVRDLRDELRELEESWMETLLRGSDDDLDDHAVRTRQLEEEFDRRARGDAPPPERDAVAEQAQSRPEAGVEQPRSRPGAGVEQPRSTPGAGVEQAQSAPGAGDD</sequence>
<feature type="compositionally biased region" description="Basic and acidic residues" evidence="1">
    <location>
        <begin position="39"/>
        <end position="67"/>
    </location>
</feature>
<dbReference type="AlphaFoldDB" id="A0A7W7DH99"/>
<dbReference type="RefSeq" id="WP_184887608.1">
    <property type="nucleotide sequence ID" value="NZ_BOOV01000003.1"/>
</dbReference>
<dbReference type="EMBL" id="JACHND010000001">
    <property type="protein sequence ID" value="MBB4705711.1"/>
    <property type="molecule type" value="Genomic_DNA"/>
</dbReference>
<feature type="region of interest" description="Disordered" evidence="1">
    <location>
        <begin position="31"/>
        <end position="113"/>
    </location>
</feature>
<dbReference type="Pfam" id="PF19655">
    <property type="entry name" value="DUF6158"/>
    <property type="match status" value="1"/>
</dbReference>
<proteinExistence type="predicted"/>
<organism evidence="2 3">
    <name type="scientific">Sphaerisporangium siamense</name>
    <dbReference type="NCBI Taxonomy" id="795645"/>
    <lineage>
        <taxon>Bacteria</taxon>
        <taxon>Bacillati</taxon>
        <taxon>Actinomycetota</taxon>
        <taxon>Actinomycetes</taxon>
        <taxon>Streptosporangiales</taxon>
        <taxon>Streptosporangiaceae</taxon>
        <taxon>Sphaerisporangium</taxon>
    </lineage>
</organism>
<accession>A0A7W7DH99</accession>
<evidence type="ECO:0000313" key="2">
    <source>
        <dbReference type="EMBL" id="MBB4705711.1"/>
    </source>
</evidence>